<sequence length="152" mass="17396">MASIFLFGHKGLSCNFTRLLVNARVKRAQLQTLRKIFETLEMRVGEGAAGYFVRFMEFANDVKIVEKILRSLTENFSFVVCSIEESKEIDRITVDDLQAPLQIHESKVTEGKSEEQVLRVENEPRNGRGRGRWNTQSGRSNFREDEGDADPL</sequence>
<evidence type="ECO:0000313" key="2">
    <source>
        <dbReference type="EnsemblPlants" id="Bo4g068070.1"/>
    </source>
</evidence>
<reference evidence="2" key="2">
    <citation type="submission" date="2015-03" db="UniProtKB">
        <authorList>
            <consortium name="EnsemblPlants"/>
        </authorList>
    </citation>
    <scope>IDENTIFICATION</scope>
</reference>
<dbReference type="eggNOG" id="KOG0017">
    <property type="taxonomic scope" value="Eukaryota"/>
</dbReference>
<dbReference type="Gramene" id="Bo4g068070.1">
    <property type="protein sequence ID" value="Bo4g068070.1"/>
    <property type="gene ID" value="Bo4g068070"/>
</dbReference>
<organism evidence="2 3">
    <name type="scientific">Brassica oleracea var. oleracea</name>
    <dbReference type="NCBI Taxonomy" id="109376"/>
    <lineage>
        <taxon>Eukaryota</taxon>
        <taxon>Viridiplantae</taxon>
        <taxon>Streptophyta</taxon>
        <taxon>Embryophyta</taxon>
        <taxon>Tracheophyta</taxon>
        <taxon>Spermatophyta</taxon>
        <taxon>Magnoliopsida</taxon>
        <taxon>eudicotyledons</taxon>
        <taxon>Gunneridae</taxon>
        <taxon>Pentapetalae</taxon>
        <taxon>rosids</taxon>
        <taxon>malvids</taxon>
        <taxon>Brassicales</taxon>
        <taxon>Brassicaceae</taxon>
        <taxon>Brassiceae</taxon>
        <taxon>Brassica</taxon>
    </lineage>
</organism>
<dbReference type="Pfam" id="PF14223">
    <property type="entry name" value="Retrotran_gag_2"/>
    <property type="match status" value="1"/>
</dbReference>
<keyword evidence="3" id="KW-1185">Reference proteome</keyword>
<dbReference type="HOGENOM" id="CLU_1724837_0_0_1"/>
<feature type="compositionally biased region" description="Basic and acidic residues" evidence="1">
    <location>
        <begin position="108"/>
        <end position="126"/>
    </location>
</feature>
<reference evidence="2 3" key="1">
    <citation type="journal article" date="2014" name="Genome Biol.">
        <title>Transcriptome and methylome profiling reveals relics of genome dominance in the mesopolyploid Brassica oleracea.</title>
        <authorList>
            <person name="Parkin I.A."/>
            <person name="Koh C."/>
            <person name="Tang H."/>
            <person name="Robinson S.J."/>
            <person name="Kagale S."/>
            <person name="Clarke W.E."/>
            <person name="Town C.D."/>
            <person name="Nixon J."/>
            <person name="Krishnakumar V."/>
            <person name="Bidwell S.L."/>
            <person name="Denoeud F."/>
            <person name="Belcram H."/>
            <person name="Links M.G."/>
            <person name="Just J."/>
            <person name="Clarke C."/>
            <person name="Bender T."/>
            <person name="Huebert T."/>
            <person name="Mason A.S."/>
            <person name="Pires J.C."/>
            <person name="Barker G."/>
            <person name="Moore J."/>
            <person name="Walley P.G."/>
            <person name="Manoli S."/>
            <person name="Batley J."/>
            <person name="Edwards D."/>
            <person name="Nelson M.N."/>
            <person name="Wang X."/>
            <person name="Paterson A.H."/>
            <person name="King G."/>
            <person name="Bancroft I."/>
            <person name="Chalhoub B."/>
            <person name="Sharpe A.G."/>
        </authorList>
    </citation>
    <scope>NUCLEOTIDE SEQUENCE</scope>
    <source>
        <strain evidence="2 3">cv. TO1000</strain>
    </source>
</reference>
<dbReference type="Proteomes" id="UP000032141">
    <property type="component" value="Chromosome C4"/>
</dbReference>
<name>A0A0D3BU09_BRAOL</name>
<evidence type="ECO:0000313" key="3">
    <source>
        <dbReference type="Proteomes" id="UP000032141"/>
    </source>
</evidence>
<dbReference type="OMA" id="FMEFAND"/>
<dbReference type="PANTHER" id="PTHR35317:SF27">
    <property type="entry name" value="RETROVIRUS-RELATED POL POLYPROTEIN FROM TRANSPOSON TNT 1-94"/>
    <property type="match status" value="1"/>
</dbReference>
<feature type="region of interest" description="Disordered" evidence="1">
    <location>
        <begin position="108"/>
        <end position="152"/>
    </location>
</feature>
<dbReference type="PANTHER" id="PTHR35317">
    <property type="entry name" value="OS04G0629600 PROTEIN"/>
    <property type="match status" value="1"/>
</dbReference>
<evidence type="ECO:0000256" key="1">
    <source>
        <dbReference type="SAM" id="MobiDB-lite"/>
    </source>
</evidence>
<dbReference type="AlphaFoldDB" id="A0A0D3BU09"/>
<dbReference type="EnsemblPlants" id="Bo4g068070.1">
    <property type="protein sequence ID" value="Bo4g068070.1"/>
    <property type="gene ID" value="Bo4g068070"/>
</dbReference>
<protein>
    <submittedName>
        <fullName evidence="2">Uncharacterized protein</fullName>
    </submittedName>
</protein>
<accession>A0A0D3BU09</accession>
<proteinExistence type="predicted"/>